<dbReference type="InterPro" id="IPR006195">
    <property type="entry name" value="aa-tRNA-synth_II"/>
</dbReference>
<feature type="region of interest" description="Disordered" evidence="13">
    <location>
        <begin position="221"/>
        <end position="241"/>
    </location>
</feature>
<dbReference type="InterPro" id="IPR002319">
    <property type="entry name" value="Phenylalanyl-tRNA_Synthase"/>
</dbReference>
<dbReference type="Pfam" id="PF01409">
    <property type="entry name" value="tRNA-synt_2d"/>
    <property type="match status" value="2"/>
</dbReference>
<dbReference type="CDD" id="cd00496">
    <property type="entry name" value="PheRS_alpha_core"/>
    <property type="match status" value="1"/>
</dbReference>
<dbReference type="Proteomes" id="UP001365128">
    <property type="component" value="Unassembled WGS sequence"/>
</dbReference>
<dbReference type="SMART" id="SM00896">
    <property type="entry name" value="FDX-ACB"/>
    <property type="match status" value="1"/>
</dbReference>
<evidence type="ECO:0000256" key="13">
    <source>
        <dbReference type="SAM" id="MobiDB-lite"/>
    </source>
</evidence>
<gene>
    <name evidence="16" type="ORF">IWX46DRAFT_590532</name>
</gene>
<evidence type="ECO:0000256" key="11">
    <source>
        <dbReference type="ARBA" id="ARBA00031194"/>
    </source>
</evidence>
<evidence type="ECO:0000256" key="9">
    <source>
        <dbReference type="ARBA" id="ARBA00023128"/>
    </source>
</evidence>
<keyword evidence="8" id="KW-0809">Transit peptide</keyword>
<dbReference type="SUPFAM" id="SSF54991">
    <property type="entry name" value="Anticodon-binding domain of PheRS"/>
    <property type="match status" value="1"/>
</dbReference>
<keyword evidence="10" id="KW-0030">Aminoacyl-tRNA synthetase</keyword>
<name>A0ABR1MMH7_9PEZI</name>
<feature type="domain" description="Aminoacyl-transfer RNA synthetases class-II family profile" evidence="14">
    <location>
        <begin position="92"/>
        <end position="387"/>
    </location>
</feature>
<organism evidence="16 17">
    <name type="scientific">Phyllosticta citricarpa</name>
    <dbReference type="NCBI Taxonomy" id="55181"/>
    <lineage>
        <taxon>Eukaryota</taxon>
        <taxon>Fungi</taxon>
        <taxon>Dikarya</taxon>
        <taxon>Ascomycota</taxon>
        <taxon>Pezizomycotina</taxon>
        <taxon>Dothideomycetes</taxon>
        <taxon>Dothideomycetes incertae sedis</taxon>
        <taxon>Botryosphaeriales</taxon>
        <taxon>Phyllostictaceae</taxon>
        <taxon>Phyllosticta</taxon>
    </lineage>
</organism>
<evidence type="ECO:0000256" key="5">
    <source>
        <dbReference type="ARBA" id="ARBA00022741"/>
    </source>
</evidence>
<keyword evidence="6" id="KW-0067">ATP-binding</keyword>
<evidence type="ECO:0000313" key="16">
    <source>
        <dbReference type="EMBL" id="KAK7553574.1"/>
    </source>
</evidence>
<reference evidence="16 17" key="1">
    <citation type="submission" date="2024-04" db="EMBL/GenBank/DDBJ databases">
        <title>Phyllosticta paracitricarpa is synonymous to the EU quarantine fungus P. citricarpa based on phylogenomic analyses.</title>
        <authorList>
            <consortium name="Lawrence Berkeley National Laboratory"/>
            <person name="Van Ingen-Buijs V.A."/>
            <person name="Van Westerhoven A.C."/>
            <person name="Haridas S."/>
            <person name="Skiadas P."/>
            <person name="Martin F."/>
            <person name="Groenewald J.Z."/>
            <person name="Crous P.W."/>
            <person name="Seidl M.F."/>
        </authorList>
    </citation>
    <scope>NUCLEOTIDE SEQUENCE [LARGE SCALE GENOMIC DNA]</scope>
    <source>
        <strain evidence="16 17">CBS 122670</strain>
    </source>
</reference>
<dbReference type="InterPro" id="IPR045864">
    <property type="entry name" value="aa-tRNA-synth_II/BPL/LPL"/>
</dbReference>
<keyword evidence="4" id="KW-0436">Ligase</keyword>
<dbReference type="PANTHER" id="PTHR11538">
    <property type="entry name" value="PHENYLALANYL-TRNA SYNTHETASE"/>
    <property type="match status" value="1"/>
</dbReference>
<evidence type="ECO:0000256" key="3">
    <source>
        <dbReference type="ARBA" id="ARBA00012814"/>
    </source>
</evidence>
<dbReference type="EMBL" id="JBBPDW010000004">
    <property type="protein sequence ID" value="KAK7553574.1"/>
    <property type="molecule type" value="Genomic_DNA"/>
</dbReference>
<dbReference type="Pfam" id="PF03147">
    <property type="entry name" value="FDX-ACB"/>
    <property type="match status" value="1"/>
</dbReference>
<dbReference type="PANTHER" id="PTHR11538:SF41">
    <property type="entry name" value="PHENYLALANINE--TRNA LIGASE, MITOCHONDRIAL"/>
    <property type="match status" value="1"/>
</dbReference>
<evidence type="ECO:0000256" key="2">
    <source>
        <dbReference type="ARBA" id="ARBA00008226"/>
    </source>
</evidence>
<keyword evidence="17" id="KW-1185">Reference proteome</keyword>
<sequence length="517" mass="58667">MRLPVGLQHLFIRTGSRPLRPTKTAFGVRQSAAPCRYSSTVICSDASPAPKTIIIDGREYETDEWFNTPPTITRAVGRCLHLEPAHPISITRQLIESRFPGFQTHNGLFPVVSVKQNFDSLGFPADHPGRNRSDTYYINKETVLRTHTSAHQVDIFHANMSPGYLITADVYRRDAVDRSHYPIFHQMEGAMTWDRNKLQGHKSLADLIWSDVAKLPKHDMKVIDPNPSHHPERNPLQKEHSEEEVEAIATHLKRSLENVVVEIFTQARKAAAKLNDSGASDPAEASSEDDEPLHVRWVEAYFPFTSPSWELEVEWRGEWLEVLGCGIVQQPVLNNAGVPSRLGWAFGVGIERIAMLLYSIPDIRLFWSKDPRFLDQFKQPDPAKIAPSIGELDRDWGIARFSPFSKYPAAERDLSFWLPDTVESSSAPSAAGGLMSPANSTPVHENDVMEIVRQLAGDMVEKVTLTDEFMHPKKMRKSMTYRIVYRSLERTLTRGEVFELHTMIKDRLVRQFGVEIR</sequence>
<dbReference type="Gene3D" id="3.30.70.380">
    <property type="entry name" value="Ferrodoxin-fold anticodon-binding domain"/>
    <property type="match status" value="1"/>
</dbReference>
<comment type="similarity">
    <text evidence="2">Belongs to the class-II aminoacyl-tRNA synthetase family.</text>
</comment>
<dbReference type="Gene3D" id="3.30.930.10">
    <property type="entry name" value="Bira Bifunctional Protein, Domain 2"/>
    <property type="match status" value="1"/>
</dbReference>
<comment type="catalytic activity">
    <reaction evidence="12">
        <text>tRNA(Phe) + L-phenylalanine + ATP = L-phenylalanyl-tRNA(Phe) + AMP + diphosphate + H(+)</text>
        <dbReference type="Rhea" id="RHEA:19413"/>
        <dbReference type="Rhea" id="RHEA-COMP:9668"/>
        <dbReference type="Rhea" id="RHEA-COMP:9699"/>
        <dbReference type="ChEBI" id="CHEBI:15378"/>
        <dbReference type="ChEBI" id="CHEBI:30616"/>
        <dbReference type="ChEBI" id="CHEBI:33019"/>
        <dbReference type="ChEBI" id="CHEBI:58095"/>
        <dbReference type="ChEBI" id="CHEBI:78442"/>
        <dbReference type="ChEBI" id="CHEBI:78531"/>
        <dbReference type="ChEBI" id="CHEBI:456215"/>
        <dbReference type="EC" id="6.1.1.20"/>
    </reaction>
</comment>
<proteinExistence type="inferred from homology"/>
<evidence type="ECO:0000256" key="7">
    <source>
        <dbReference type="ARBA" id="ARBA00022917"/>
    </source>
</evidence>
<accession>A0ABR1MMH7</accession>
<dbReference type="PROSITE" id="PS50862">
    <property type="entry name" value="AA_TRNA_LIGASE_II"/>
    <property type="match status" value="1"/>
</dbReference>
<feature type="domain" description="FDX-ACB" evidence="15">
    <location>
        <begin position="405"/>
        <end position="517"/>
    </location>
</feature>
<protein>
    <recommendedName>
        <fullName evidence="3">phenylalanine--tRNA ligase</fullName>
        <ecNumber evidence="3">6.1.1.20</ecNumber>
    </recommendedName>
    <alternativeName>
        <fullName evidence="11">Phenylalanyl-tRNA synthetase</fullName>
    </alternativeName>
</protein>
<keyword evidence="9" id="KW-0496">Mitochondrion</keyword>
<evidence type="ECO:0000256" key="10">
    <source>
        <dbReference type="ARBA" id="ARBA00023146"/>
    </source>
</evidence>
<evidence type="ECO:0000256" key="4">
    <source>
        <dbReference type="ARBA" id="ARBA00022598"/>
    </source>
</evidence>
<evidence type="ECO:0000313" key="17">
    <source>
        <dbReference type="Proteomes" id="UP001365128"/>
    </source>
</evidence>
<dbReference type="InterPro" id="IPR004530">
    <property type="entry name" value="Phe-tRNA-synth_IIc_mito"/>
</dbReference>
<comment type="caution">
    <text evidence="16">The sequence shown here is derived from an EMBL/GenBank/DDBJ whole genome shotgun (WGS) entry which is preliminary data.</text>
</comment>
<evidence type="ECO:0000256" key="1">
    <source>
        <dbReference type="ARBA" id="ARBA00004305"/>
    </source>
</evidence>
<dbReference type="SUPFAM" id="SSF55681">
    <property type="entry name" value="Class II aaRS and biotin synthetases"/>
    <property type="match status" value="1"/>
</dbReference>
<evidence type="ECO:0000259" key="14">
    <source>
        <dbReference type="PROSITE" id="PS50862"/>
    </source>
</evidence>
<dbReference type="InterPro" id="IPR036690">
    <property type="entry name" value="Fdx_antiC-bd_sf"/>
</dbReference>
<evidence type="ECO:0000259" key="15">
    <source>
        <dbReference type="PROSITE" id="PS51447"/>
    </source>
</evidence>
<dbReference type="PROSITE" id="PS51447">
    <property type="entry name" value="FDX_ACB"/>
    <property type="match status" value="1"/>
</dbReference>
<keyword evidence="5" id="KW-0547">Nucleotide-binding</keyword>
<keyword evidence="7" id="KW-0648">Protein biosynthesis</keyword>
<evidence type="ECO:0000256" key="6">
    <source>
        <dbReference type="ARBA" id="ARBA00022840"/>
    </source>
</evidence>
<evidence type="ECO:0000256" key="8">
    <source>
        <dbReference type="ARBA" id="ARBA00022946"/>
    </source>
</evidence>
<evidence type="ECO:0000256" key="12">
    <source>
        <dbReference type="ARBA" id="ARBA00049255"/>
    </source>
</evidence>
<comment type="subcellular location">
    <subcellularLocation>
        <location evidence="1">Mitochondrion matrix</location>
    </subcellularLocation>
</comment>
<dbReference type="EC" id="6.1.1.20" evidence="3"/>
<dbReference type="NCBIfam" id="TIGR00469">
    <property type="entry name" value="pheS_mito"/>
    <property type="match status" value="1"/>
</dbReference>
<dbReference type="InterPro" id="IPR005121">
    <property type="entry name" value="Fdx_antiC-bd"/>
</dbReference>